<dbReference type="RefSeq" id="WP_002704992.1">
    <property type="nucleotide sequence ID" value="NZ_AAWS01000072.1"/>
</dbReference>
<evidence type="ECO:0000313" key="4">
    <source>
        <dbReference type="Proteomes" id="UP000004095"/>
    </source>
</evidence>
<dbReference type="AlphaFoldDB" id="A1ZZ43"/>
<dbReference type="Gene3D" id="3.30.450.40">
    <property type="match status" value="1"/>
</dbReference>
<feature type="coiled-coil region" evidence="1">
    <location>
        <begin position="198"/>
        <end position="298"/>
    </location>
</feature>
<reference evidence="3 4" key="1">
    <citation type="submission" date="2007-01" db="EMBL/GenBank/DDBJ databases">
        <authorList>
            <person name="Haygood M."/>
            <person name="Podell S."/>
            <person name="Anderson C."/>
            <person name="Hopkinson B."/>
            <person name="Roe K."/>
            <person name="Barbeau K."/>
            <person name="Gaasterland T."/>
            <person name="Ferriera S."/>
            <person name="Johnson J."/>
            <person name="Kravitz S."/>
            <person name="Beeson K."/>
            <person name="Sutton G."/>
            <person name="Rogers Y.-H."/>
            <person name="Friedman R."/>
            <person name="Frazier M."/>
            <person name="Venter J.C."/>
        </authorList>
    </citation>
    <scope>NUCLEOTIDE SEQUENCE [LARGE SCALE GENOMIC DNA]</scope>
    <source>
        <strain evidence="3 4">ATCC 23134</strain>
    </source>
</reference>
<proteinExistence type="predicted"/>
<gene>
    <name evidence="3" type="ORF">M23134_02731</name>
</gene>
<dbReference type="Proteomes" id="UP000004095">
    <property type="component" value="Unassembled WGS sequence"/>
</dbReference>
<dbReference type="InterPro" id="IPR029016">
    <property type="entry name" value="GAF-like_dom_sf"/>
</dbReference>
<dbReference type="SUPFAM" id="SSF55781">
    <property type="entry name" value="GAF domain-like"/>
    <property type="match status" value="1"/>
</dbReference>
<name>A1ZZ43_MICM2</name>
<evidence type="ECO:0000313" key="3">
    <source>
        <dbReference type="EMBL" id="EAY24365.1"/>
    </source>
</evidence>
<dbReference type="OrthoDB" id="1109395at2"/>
<dbReference type="eggNOG" id="COG3850">
    <property type="taxonomic scope" value="Bacteria"/>
</dbReference>
<dbReference type="InterPro" id="IPR003018">
    <property type="entry name" value="GAF"/>
</dbReference>
<evidence type="ECO:0000259" key="2">
    <source>
        <dbReference type="Pfam" id="PF13185"/>
    </source>
</evidence>
<dbReference type="Pfam" id="PF13185">
    <property type="entry name" value="GAF_2"/>
    <property type="match status" value="1"/>
</dbReference>
<evidence type="ECO:0000256" key="1">
    <source>
        <dbReference type="SAM" id="Coils"/>
    </source>
</evidence>
<protein>
    <submittedName>
        <fullName evidence="3">GAF domain protein</fullName>
    </submittedName>
</protein>
<feature type="domain" description="GAF" evidence="2">
    <location>
        <begin position="49"/>
        <end position="186"/>
    </location>
</feature>
<sequence length="308" mass="35624">MKQDNLNISYEEFVQLKQKFEEKEKKIEAQLWVDSTLNKFDELLRVNYAKSLEEFSQIVIQHIAELTNAFSGIMYTLDKENKVFKASAGYAIEIDKLEKRVFKEGEGAVGQAVASAKTLLFENIPADSVEVYFGSAKVNVANIRVIPLVFNEIVFGALELVYITNVSEVYARLLEKISRSIATMIESILNNDFNQKLLVDSQEQTDLLRAQEEELRQNLEEIAATQDLMNKQQKELEQKEMDMSETLKKIAKEKQDIEENEKKMKDTVEKYQQDIKRYQEKDKVIEQLKAELATYRKAKSTTPKPEKI</sequence>
<accession>A1ZZ43</accession>
<dbReference type="EMBL" id="AAWS01000072">
    <property type="protein sequence ID" value="EAY24365.1"/>
    <property type="molecule type" value="Genomic_DNA"/>
</dbReference>
<keyword evidence="1" id="KW-0175">Coiled coil</keyword>
<organism evidence="3 4">
    <name type="scientific">Microscilla marina ATCC 23134</name>
    <dbReference type="NCBI Taxonomy" id="313606"/>
    <lineage>
        <taxon>Bacteria</taxon>
        <taxon>Pseudomonadati</taxon>
        <taxon>Bacteroidota</taxon>
        <taxon>Cytophagia</taxon>
        <taxon>Cytophagales</taxon>
        <taxon>Microscillaceae</taxon>
        <taxon>Microscilla</taxon>
    </lineage>
</organism>
<keyword evidence="4" id="KW-1185">Reference proteome</keyword>
<comment type="caution">
    <text evidence="3">The sequence shown here is derived from an EMBL/GenBank/DDBJ whole genome shotgun (WGS) entry which is preliminary data.</text>
</comment>